<dbReference type="Gene3D" id="1.25.40.850">
    <property type="match status" value="1"/>
</dbReference>
<accession>A0ABR2JWE0</accession>
<dbReference type="EMBL" id="JAPFFF010000009">
    <property type="protein sequence ID" value="KAK8882170.1"/>
    <property type="molecule type" value="Genomic_DNA"/>
</dbReference>
<dbReference type="InterPro" id="IPR043154">
    <property type="entry name" value="Sec-1-like_dom1"/>
</dbReference>
<dbReference type="InterPro" id="IPR043155">
    <property type="entry name" value="VPS33_dom3b"/>
</dbReference>
<name>A0ABR2JWE0_9EUKA</name>
<protein>
    <submittedName>
        <fullName evidence="2">Vacuolar protein-sorting-associated protein 33</fullName>
    </submittedName>
</protein>
<dbReference type="SUPFAM" id="SSF56815">
    <property type="entry name" value="Sec1/munc18-like (SM) proteins"/>
    <property type="match status" value="1"/>
</dbReference>
<evidence type="ECO:0000313" key="3">
    <source>
        <dbReference type="Proteomes" id="UP001470230"/>
    </source>
</evidence>
<gene>
    <name evidence="2" type="ORF">M9Y10_044810</name>
</gene>
<dbReference type="InterPro" id="IPR001619">
    <property type="entry name" value="Sec1-like"/>
</dbReference>
<dbReference type="Pfam" id="PF00995">
    <property type="entry name" value="Sec1"/>
    <property type="match status" value="1"/>
</dbReference>
<proteinExistence type="inferred from homology"/>
<keyword evidence="3" id="KW-1185">Reference proteome</keyword>
<organism evidence="2 3">
    <name type="scientific">Tritrichomonas musculus</name>
    <dbReference type="NCBI Taxonomy" id="1915356"/>
    <lineage>
        <taxon>Eukaryota</taxon>
        <taxon>Metamonada</taxon>
        <taxon>Parabasalia</taxon>
        <taxon>Tritrichomonadida</taxon>
        <taxon>Tritrichomonadidae</taxon>
        <taxon>Tritrichomonas</taxon>
    </lineage>
</organism>
<evidence type="ECO:0000256" key="1">
    <source>
        <dbReference type="ARBA" id="ARBA00009884"/>
    </source>
</evidence>
<dbReference type="InterPro" id="IPR036045">
    <property type="entry name" value="Sec1-like_sf"/>
</dbReference>
<dbReference type="Proteomes" id="UP001470230">
    <property type="component" value="Unassembled WGS sequence"/>
</dbReference>
<sequence>MTKPPLSPFEIIHKRASTRLENFFHRCENVESALFLDPGLDIIISRIVHPDLIKSCFKKVFTYQSNREFFDYDKILIFTTGENNHLAQYVDLLSSTEKPPRSIVVVFTNRFSFIARQYFEMRGFLHKISTEELRLPAWILDPDYATIELQFAFSDLYIENGGRCIQSLSNIIKSIPSYDYYSNVYMIGQASIEIGKALPTNFHSAWTHILIFDRRVDSVTPFLTAMSYEAIVAELVGMTYGFSHTPKNDLVLFSDQDPNIAHIRSMPYDEAAKEASSIYQTFKEDITKEKEGSIEKMRSLEKNVKNATITDHVNIISEIPELIAEDPNFNKNLNHEMDCYLNHEPDINFIKDSIALSPTWHTPVRLLALYCQTTNKIPQDLDEIRTMIIDRFGLEALAALWSLEEANIIKSDMKPTYWYTIMKKFELFNKTPEKKSEKPYDGYTPLVVRLLQKIIKKQWNQCHLILEQLKIPFRVDANRCSDATRVLCVFVGGATYGELAALRSSKGELLVHIDILTTQAVSPKKVLDQFAGLEFT</sequence>
<dbReference type="InterPro" id="IPR027482">
    <property type="entry name" value="Sec1-like_dom2"/>
</dbReference>
<dbReference type="Gene3D" id="3.40.50.2060">
    <property type="match status" value="1"/>
</dbReference>
<evidence type="ECO:0000313" key="2">
    <source>
        <dbReference type="EMBL" id="KAK8882170.1"/>
    </source>
</evidence>
<comment type="caution">
    <text evidence="2">The sequence shown here is derived from an EMBL/GenBank/DDBJ whole genome shotgun (WGS) entry which is preliminary data.</text>
</comment>
<comment type="similarity">
    <text evidence="1">Belongs to the STXBP/unc-18/SEC1 family.</text>
</comment>
<dbReference type="PANTHER" id="PTHR11679">
    <property type="entry name" value="VESICLE PROTEIN SORTING-ASSOCIATED"/>
    <property type="match status" value="1"/>
</dbReference>
<dbReference type="Gene3D" id="3.40.50.1910">
    <property type="match status" value="2"/>
</dbReference>
<reference evidence="2 3" key="1">
    <citation type="submission" date="2024-04" db="EMBL/GenBank/DDBJ databases">
        <title>Tritrichomonas musculus Genome.</title>
        <authorList>
            <person name="Alves-Ferreira E."/>
            <person name="Grigg M."/>
            <person name="Lorenzi H."/>
            <person name="Galac M."/>
        </authorList>
    </citation>
    <scope>NUCLEOTIDE SEQUENCE [LARGE SCALE GENOMIC DNA]</scope>
    <source>
        <strain evidence="2 3">EAF2021</strain>
    </source>
</reference>